<accession>U7VCY3</accession>
<evidence type="ECO:0000313" key="1">
    <source>
        <dbReference type="EMBL" id="ERT69582.1"/>
    </source>
</evidence>
<dbReference type="AlphaFoldDB" id="U7VCY3"/>
<organism evidence="1 2">
    <name type="scientific">Cetobacterium somerae ATCC BAA-474</name>
    <dbReference type="NCBI Taxonomy" id="1319815"/>
    <lineage>
        <taxon>Bacteria</taxon>
        <taxon>Fusobacteriati</taxon>
        <taxon>Fusobacteriota</taxon>
        <taxon>Fusobacteriia</taxon>
        <taxon>Fusobacteriales</taxon>
        <taxon>Fusobacteriaceae</taxon>
        <taxon>Cetobacterium</taxon>
    </lineage>
</organism>
<proteinExistence type="predicted"/>
<sequence length="135" mass="16009">MFLFTIDASPIEFEDKSIILKNDFYSIEAVQIKENKIKIYKEVSKELGLQIKIDFDDEEVPQEILILDGGEQLSATIKNYEIESLYLKIGDTKKIVKKEQIDMTIIENIIEEIKSPFFIDELWYRIQERERVEEK</sequence>
<reference evidence="1 2" key="1">
    <citation type="submission" date="2013-08" db="EMBL/GenBank/DDBJ databases">
        <authorList>
            <person name="Weinstock G."/>
            <person name="Sodergren E."/>
            <person name="Wylie T."/>
            <person name="Fulton L."/>
            <person name="Fulton R."/>
            <person name="Fronick C."/>
            <person name="O'Laughlin M."/>
            <person name="Godfrey J."/>
            <person name="Miner T."/>
            <person name="Herter B."/>
            <person name="Appelbaum E."/>
            <person name="Cordes M."/>
            <person name="Lek S."/>
            <person name="Wollam A."/>
            <person name="Pepin K.H."/>
            <person name="Palsikar V.B."/>
            <person name="Mitreva M."/>
            <person name="Wilson R.K."/>
        </authorList>
    </citation>
    <scope>NUCLEOTIDE SEQUENCE [LARGE SCALE GENOMIC DNA]</scope>
    <source>
        <strain evidence="1 2">ATCC BAA-474</strain>
    </source>
</reference>
<protein>
    <submittedName>
        <fullName evidence="1">Uncharacterized protein</fullName>
    </submittedName>
</protein>
<keyword evidence="2" id="KW-1185">Reference proteome</keyword>
<dbReference type="RefSeq" id="WP_023050057.1">
    <property type="nucleotide sequence ID" value="NZ_CP173060.2"/>
</dbReference>
<dbReference type="EMBL" id="AXZF01000018">
    <property type="protein sequence ID" value="ERT69582.1"/>
    <property type="molecule type" value="Genomic_DNA"/>
</dbReference>
<name>U7VCY3_9FUSO</name>
<dbReference type="HOGENOM" id="CLU_1882023_0_0_0"/>
<gene>
    <name evidence="1" type="ORF">HMPREF0202_00510</name>
</gene>
<dbReference type="STRING" id="1319815.HMPREF0202_00510"/>
<dbReference type="Proteomes" id="UP000017081">
    <property type="component" value="Unassembled WGS sequence"/>
</dbReference>
<evidence type="ECO:0000313" key="2">
    <source>
        <dbReference type="Proteomes" id="UP000017081"/>
    </source>
</evidence>
<comment type="caution">
    <text evidence="1">The sequence shown here is derived from an EMBL/GenBank/DDBJ whole genome shotgun (WGS) entry which is preliminary data.</text>
</comment>